<evidence type="ECO:0000313" key="2">
    <source>
        <dbReference type="EMBL" id="AHF01168.1"/>
    </source>
</evidence>
<dbReference type="InParanoid" id="W0DV89"/>
<evidence type="ECO:0000259" key="1">
    <source>
        <dbReference type="SMART" id="SM01264"/>
    </source>
</evidence>
<dbReference type="GO" id="GO:0046872">
    <property type="term" value="F:metal ion binding"/>
    <property type="evidence" value="ECO:0007669"/>
    <property type="project" value="InterPro"/>
</dbReference>
<dbReference type="InterPro" id="IPR013578">
    <property type="entry name" value="Peptidase_M16C_assoc"/>
</dbReference>
<dbReference type="KEGG" id="tao:THIAE_04625"/>
<dbReference type="InterPro" id="IPR011765">
    <property type="entry name" value="Pept_M16_N"/>
</dbReference>
<dbReference type="AlphaFoldDB" id="W0DV89"/>
<protein>
    <submittedName>
        <fullName evidence="2">Peptidase M16</fullName>
    </submittedName>
</protein>
<feature type="domain" description="Peptidase M16C associated" evidence="1">
    <location>
        <begin position="463"/>
        <end position="711"/>
    </location>
</feature>
<dbReference type="STRING" id="717772.THIAE_04625"/>
<dbReference type="InterPro" id="IPR007863">
    <property type="entry name" value="Peptidase_M16_C"/>
</dbReference>
<dbReference type="InterPro" id="IPR055130">
    <property type="entry name" value="PreP_C"/>
</dbReference>
<dbReference type="FunFam" id="3.30.830.10:FF:000034">
    <property type="entry name" value="presequence protease 1, chloroplastic/mitochondrial"/>
    <property type="match status" value="1"/>
</dbReference>
<dbReference type="RefSeq" id="WP_006459028.1">
    <property type="nucleotide sequence ID" value="NZ_CP007030.1"/>
</dbReference>
<dbReference type="PANTHER" id="PTHR43016:SF13">
    <property type="entry name" value="PRESEQUENCE PROTEASE, MITOCHONDRIAL"/>
    <property type="match status" value="1"/>
</dbReference>
<accession>W0DV89</accession>
<dbReference type="Pfam" id="PF05193">
    <property type="entry name" value="Peptidase_M16_C"/>
    <property type="match status" value="1"/>
</dbReference>
<dbReference type="PANTHER" id="PTHR43016">
    <property type="entry name" value="PRESEQUENCE PROTEASE"/>
    <property type="match status" value="1"/>
</dbReference>
<dbReference type="OrthoDB" id="9762027at2"/>
<gene>
    <name evidence="2" type="ORF">THIAE_04625</name>
</gene>
<dbReference type="HOGENOM" id="CLU_009165_1_0_6"/>
<dbReference type="SUPFAM" id="SSF63411">
    <property type="entry name" value="LuxS/MPP-like metallohydrolase"/>
    <property type="match status" value="4"/>
</dbReference>
<reference evidence="2 3" key="1">
    <citation type="submission" date="2013-12" db="EMBL/GenBank/DDBJ databases">
        <authorList>
            <consortium name="DOE Joint Genome Institute"/>
            <person name="Kappler U."/>
            <person name="Huntemann M."/>
            <person name="Han J."/>
            <person name="Chen A."/>
            <person name="Kyrpides N."/>
            <person name="Mavromatis K."/>
            <person name="Markowitz V."/>
            <person name="Palaniappan K."/>
            <person name="Ivanova N."/>
            <person name="Schaumberg A."/>
            <person name="Pati A."/>
            <person name="Liolios K."/>
            <person name="Nordberg H.P."/>
            <person name="Cantor M.N."/>
            <person name="Hua S.X."/>
            <person name="Woyke T."/>
        </authorList>
    </citation>
    <scope>NUCLEOTIDE SEQUENCE [LARGE SCALE GENOMIC DNA]</scope>
    <source>
        <strain evidence="3">AL2</strain>
    </source>
</reference>
<proteinExistence type="predicted"/>
<dbReference type="EMBL" id="CP007030">
    <property type="protein sequence ID" value="AHF01168.1"/>
    <property type="molecule type" value="Genomic_DNA"/>
</dbReference>
<dbReference type="Gene3D" id="3.30.830.10">
    <property type="entry name" value="Metalloenzyme, LuxS/M16 peptidase-like"/>
    <property type="match status" value="4"/>
</dbReference>
<dbReference type="eggNOG" id="COG1026">
    <property type="taxonomic scope" value="Bacteria"/>
</dbReference>
<dbReference type="GO" id="GO:0006508">
    <property type="term" value="P:proteolysis"/>
    <property type="evidence" value="ECO:0007669"/>
    <property type="project" value="InterPro"/>
</dbReference>
<organism evidence="2 3">
    <name type="scientific">Thiomicrospira aerophila AL3</name>
    <dbReference type="NCBI Taxonomy" id="717772"/>
    <lineage>
        <taxon>Bacteria</taxon>
        <taxon>Pseudomonadati</taxon>
        <taxon>Pseudomonadota</taxon>
        <taxon>Gammaproteobacteria</taxon>
        <taxon>Thiotrichales</taxon>
        <taxon>Piscirickettsiaceae</taxon>
        <taxon>Thiomicrospira</taxon>
    </lineage>
</organism>
<dbReference type="Pfam" id="PF22516">
    <property type="entry name" value="PreP_C"/>
    <property type="match status" value="1"/>
</dbReference>
<dbReference type="Pfam" id="PF08367">
    <property type="entry name" value="M16C_assoc"/>
    <property type="match status" value="1"/>
</dbReference>
<dbReference type="InterPro" id="IPR011249">
    <property type="entry name" value="Metalloenz_LuxS/M16"/>
</dbReference>
<dbReference type="SMART" id="SM01264">
    <property type="entry name" value="M16C_associated"/>
    <property type="match status" value="1"/>
</dbReference>
<keyword evidence="3" id="KW-1185">Reference proteome</keyword>
<name>W0DV89_9GAMM</name>
<dbReference type="Pfam" id="PF00675">
    <property type="entry name" value="Peptidase_M16"/>
    <property type="match status" value="1"/>
</dbReference>
<dbReference type="Proteomes" id="UP000005380">
    <property type="component" value="Chromosome"/>
</dbReference>
<sequence>MPTSYETFEFISEHLIETLSVNVQTFRHKHTGAMHYHLAADDDHKVFMVALRTVPEDSTGVAHILEHTVLCGSERFPVRDPFFMMIRRSINTFMNAFTSSDWTAYPFATENDKDYQNLLQVYMDAVFFPNIDPLDFAQEGHRFEFETLADANSPLTYKGVVFNEMKGAMSSPVSTLWQVLTGELYPTSTYHYNSGGEPEAIPDLTHQQLVDFHRTHYHPSNAVFMTYGNQNPASLQADFEALALARFEQPIEPIYVKTEQRFNTPKVIEQAYALDEEDVSNKTHIVMGWLLGLNKNPMDVLKGHLLASVLLDNSASPLRFVLEQTELATAPSPLCGLEDSNKEMAFVVGVQGSEPEHAQAIEDLIINELQRIVQEGVEQSQVEAMLHQLELSQREVGGDSYPYGLELMLAALPAALHQGDPVALLDVDKVLLQLQQDVSHPDFIPKLVQAWLLDNPHRVRLTLKPDTELSAQREQAEKAKLAQIQAGLTDSQKQAIIEQAVALEQRQAQQDDPTILPKVTKEDVTPEIIQVLPKQTLLQTGGKVTAYERGTNGLVYEQLIVDMPDLTAEEQALMPLFNSCLTEVGSGGRDYLDTQSLQAAVTGGVSARSAVRADLADNTAYHSHFMLTGKALNRHHQDLAILMQQTLLTLDFSETERLRDLVGQIRSSMEHRITGSGHSLAMSAATQAFSPVAQWNFQRSGLAGIQFIKQLDKSLEDESALQAFAQQLAVIRDKIAQAPKQALLVADETGYHQAWSGMSALLDECSGTQNSRLTLAQPQPLAINHQAWLTSTQVNFCAQAYPAVLWGHDDAPLLSVMSACLRNGFLHSAIREKGGAYGGGASFDAEAGALVMYSYRDPRLMDTFADFERALDWLMTSATQEQVDEAILNIVSAMDKPGSPAGEAKKAFYQELYGRDHVKRTAYRQAVLNADLAQVRAVGERYLQSQATRAVLTQASQSDQLTANGFELIKL</sequence>
<evidence type="ECO:0000313" key="3">
    <source>
        <dbReference type="Proteomes" id="UP000005380"/>
    </source>
</evidence>